<organism evidence="2 3">
    <name type="scientific">Cymbomonas tetramitiformis</name>
    <dbReference type="NCBI Taxonomy" id="36881"/>
    <lineage>
        <taxon>Eukaryota</taxon>
        <taxon>Viridiplantae</taxon>
        <taxon>Chlorophyta</taxon>
        <taxon>Pyramimonadophyceae</taxon>
        <taxon>Pyramimonadales</taxon>
        <taxon>Pyramimonadaceae</taxon>
        <taxon>Cymbomonas</taxon>
    </lineage>
</organism>
<protein>
    <submittedName>
        <fullName evidence="2">Uncharacterized protein</fullName>
    </submittedName>
</protein>
<evidence type="ECO:0000313" key="2">
    <source>
        <dbReference type="EMBL" id="KAK3257642.1"/>
    </source>
</evidence>
<name>A0AAE0KR39_9CHLO</name>
<proteinExistence type="predicted"/>
<evidence type="ECO:0000256" key="1">
    <source>
        <dbReference type="SAM" id="MobiDB-lite"/>
    </source>
</evidence>
<dbReference type="Proteomes" id="UP001190700">
    <property type="component" value="Unassembled WGS sequence"/>
</dbReference>
<dbReference type="AlphaFoldDB" id="A0AAE0KR39"/>
<sequence length="300" mass="33872">MIAHEVSRSKSTPDNITRPATNSSHLTRVTGPSHLTRTTDPERSIDAAPLEYASELNMLSSVESTNIAFSKSTKVFSLDRLPVYAPLRFSFDISGTKFGAAKGRNKAPSLRDMKKTIRKEWIHQRMRQERSFMSGHVASYFPHALAEALLALHHKIVAGDRDLLRSRLFQVKDSGHIVALEYKLGEELTDSKLAKLGVKNMLLLRLILDLSNDPLIQLLQSLPEIHDFQEFQNATHFSLPIFVYPMALSNPKDTETAYTPTRELRIARINAFDICLELRALPWPTCTLRPPRQLVVFSLG</sequence>
<evidence type="ECO:0000313" key="3">
    <source>
        <dbReference type="Proteomes" id="UP001190700"/>
    </source>
</evidence>
<feature type="region of interest" description="Disordered" evidence="1">
    <location>
        <begin position="1"/>
        <end position="44"/>
    </location>
</feature>
<comment type="caution">
    <text evidence="2">The sequence shown here is derived from an EMBL/GenBank/DDBJ whole genome shotgun (WGS) entry which is preliminary data.</text>
</comment>
<feature type="compositionally biased region" description="Polar residues" evidence="1">
    <location>
        <begin position="9"/>
        <end position="27"/>
    </location>
</feature>
<accession>A0AAE0KR39</accession>
<keyword evidence="3" id="KW-1185">Reference proteome</keyword>
<gene>
    <name evidence="2" type="ORF">CYMTET_33284</name>
</gene>
<reference evidence="2 3" key="1">
    <citation type="journal article" date="2015" name="Genome Biol. Evol.">
        <title>Comparative Genomics of a Bacterivorous Green Alga Reveals Evolutionary Causalities and Consequences of Phago-Mixotrophic Mode of Nutrition.</title>
        <authorList>
            <person name="Burns J.A."/>
            <person name="Paasch A."/>
            <person name="Narechania A."/>
            <person name="Kim E."/>
        </authorList>
    </citation>
    <scope>NUCLEOTIDE SEQUENCE [LARGE SCALE GENOMIC DNA]</scope>
    <source>
        <strain evidence="2 3">PLY_AMNH</strain>
    </source>
</reference>
<dbReference type="EMBL" id="LGRX02020289">
    <property type="protein sequence ID" value="KAK3257642.1"/>
    <property type="molecule type" value="Genomic_DNA"/>
</dbReference>